<dbReference type="PANTHER" id="PTHR35566">
    <property type="entry name" value="BLR3599 PROTEIN"/>
    <property type="match status" value="1"/>
</dbReference>
<comment type="caution">
    <text evidence="1">The sequence shown here is derived from an EMBL/GenBank/DDBJ whole genome shotgun (WGS) entry which is preliminary data.</text>
</comment>
<gene>
    <name evidence="1" type="ORF">GCM10007860_21250</name>
</gene>
<dbReference type="EMBL" id="BSOZ01000031">
    <property type="protein sequence ID" value="GLS04976.1"/>
    <property type="molecule type" value="Genomic_DNA"/>
</dbReference>
<dbReference type="NCBIfam" id="TIGR03353">
    <property type="entry name" value="VI_chp_4"/>
    <property type="match status" value="1"/>
</dbReference>
<evidence type="ECO:0000313" key="1">
    <source>
        <dbReference type="EMBL" id="GLS04976.1"/>
    </source>
</evidence>
<evidence type="ECO:0008006" key="3">
    <source>
        <dbReference type="Google" id="ProtNLM"/>
    </source>
</evidence>
<dbReference type="Proteomes" id="UP001156836">
    <property type="component" value="Unassembled WGS sequence"/>
</dbReference>
<dbReference type="Pfam" id="PF05936">
    <property type="entry name" value="T6SS_VasE"/>
    <property type="match status" value="1"/>
</dbReference>
<accession>A0ABQ6BWV9</accession>
<dbReference type="RefSeq" id="WP_018749640.1">
    <property type="nucleotide sequence ID" value="NZ_BSOZ01000031.1"/>
</dbReference>
<proteinExistence type="predicted"/>
<dbReference type="PANTHER" id="PTHR35566:SF1">
    <property type="entry name" value="TYPE VI SECRETION SYSTEM BASEPLATE COMPONENT TSSK1"/>
    <property type="match status" value="1"/>
</dbReference>
<reference evidence="2" key="1">
    <citation type="journal article" date="2019" name="Int. J. Syst. Evol. Microbiol.">
        <title>The Global Catalogue of Microorganisms (GCM) 10K type strain sequencing project: providing services to taxonomists for standard genome sequencing and annotation.</title>
        <authorList>
            <consortium name="The Broad Institute Genomics Platform"/>
            <consortium name="The Broad Institute Genome Sequencing Center for Infectious Disease"/>
            <person name="Wu L."/>
            <person name="Ma J."/>
        </authorList>
    </citation>
    <scope>NUCLEOTIDE SEQUENCE [LARGE SCALE GENOMIC DNA]</scope>
    <source>
        <strain evidence="2">NBRC 104970</strain>
    </source>
</reference>
<dbReference type="InterPro" id="IPR010263">
    <property type="entry name" value="T6SS_TssK"/>
</dbReference>
<keyword evidence="2" id="KW-1185">Reference proteome</keyword>
<evidence type="ECO:0000313" key="2">
    <source>
        <dbReference type="Proteomes" id="UP001156836"/>
    </source>
</evidence>
<name>A0ABQ6BWV9_9NEIS</name>
<protein>
    <recommendedName>
        <fullName evidence="3">Type VI secretion protein</fullName>
    </recommendedName>
</protein>
<sequence length="474" mass="52092">MEHTIALPDALQWFEGQLLSPQHLQQHDIYLHQQLTHRLLCRNPNFWGVREFRLDTKRIEGGTLSVQSIDCLMPDGLAVLYPGNYGHASLEVDLKKPLENKSGPLKVWLAVPARLDSAATLGSAVQRFDPVAGELAADENTGEGAVEINRLRPRLTLIVGDVPARYVACPIAEVVRDDKGLIRLTDYHPPLLRMGASAFLEDSGLDAQLRTLAGQLWNKVRTLAGDRSDRRDAQHDDPAGDERRALRAARYLALGLPALEVAVASGDTHPEQLYATLMNVVGAAASIGANPVPPIPDRYQHSDCKPQFDRAIQYIRDKMALIDTRYDSDAFVHQGDGVFYHRLPKVPGEVLIELKARTGQTLTDMARWLTECRIGREALMPVLKARRLTGATVQALSSSEMVLRKLPPGGAFFLVKNERIEVNGNLEDAYQPGEKLVVLGTADRGEPAAILLFRNKAEQPAAPAKAAIAEPTHG</sequence>
<organism evidence="1 2">
    <name type="scientific">Chitiniphilus shinanonensis</name>
    <dbReference type="NCBI Taxonomy" id="553088"/>
    <lineage>
        <taxon>Bacteria</taxon>
        <taxon>Pseudomonadati</taxon>
        <taxon>Pseudomonadota</taxon>
        <taxon>Betaproteobacteria</taxon>
        <taxon>Neisseriales</taxon>
        <taxon>Chitinibacteraceae</taxon>
        <taxon>Chitiniphilus</taxon>
    </lineage>
</organism>